<feature type="domain" description="Knottins-like" evidence="5">
    <location>
        <begin position="370"/>
        <end position="412"/>
    </location>
</feature>
<feature type="domain" description="Knottins-like" evidence="5">
    <location>
        <begin position="312"/>
        <end position="352"/>
    </location>
</feature>
<evidence type="ECO:0000256" key="2">
    <source>
        <dbReference type="ARBA" id="ARBA00022525"/>
    </source>
</evidence>
<evidence type="ECO:0000313" key="7">
    <source>
        <dbReference type="Proteomes" id="UP001153292"/>
    </source>
</evidence>
<name>A0ABN8EC24_CHISP</name>
<gene>
    <name evidence="6" type="ORF">CHILSU_LOCUS417</name>
</gene>
<feature type="region of interest" description="Disordered" evidence="4">
    <location>
        <begin position="432"/>
        <end position="451"/>
    </location>
</feature>
<evidence type="ECO:0000256" key="3">
    <source>
        <dbReference type="ARBA" id="ARBA00023157"/>
    </source>
</evidence>
<dbReference type="InterPro" id="IPR036574">
    <property type="entry name" value="Scorpion_toxin-like_sf"/>
</dbReference>
<keyword evidence="7" id="KW-1185">Reference proteome</keyword>
<evidence type="ECO:0000256" key="1">
    <source>
        <dbReference type="ARBA" id="ARBA00004613"/>
    </source>
</evidence>
<feature type="domain" description="Knottins-like" evidence="5">
    <location>
        <begin position="175"/>
        <end position="217"/>
    </location>
</feature>
<evidence type="ECO:0000256" key="4">
    <source>
        <dbReference type="SAM" id="MobiDB-lite"/>
    </source>
</evidence>
<accession>A0ABN8EC24</accession>
<reference evidence="6" key="1">
    <citation type="submission" date="2021-12" db="EMBL/GenBank/DDBJ databases">
        <authorList>
            <person name="King R."/>
        </authorList>
    </citation>
    <scope>NUCLEOTIDE SEQUENCE</scope>
</reference>
<protein>
    <recommendedName>
        <fullName evidence="5">Knottins-like domain-containing protein</fullName>
    </recommendedName>
</protein>
<dbReference type="EMBL" id="OU963894">
    <property type="protein sequence ID" value="CAH0664055.1"/>
    <property type="molecule type" value="Genomic_DNA"/>
</dbReference>
<dbReference type="SMART" id="SM00505">
    <property type="entry name" value="Knot1"/>
    <property type="match status" value="6"/>
</dbReference>
<organism evidence="6 7">
    <name type="scientific">Chilo suppressalis</name>
    <name type="common">Asiatic rice borer moth</name>
    <dbReference type="NCBI Taxonomy" id="168631"/>
    <lineage>
        <taxon>Eukaryota</taxon>
        <taxon>Metazoa</taxon>
        <taxon>Ecdysozoa</taxon>
        <taxon>Arthropoda</taxon>
        <taxon>Hexapoda</taxon>
        <taxon>Insecta</taxon>
        <taxon>Pterygota</taxon>
        <taxon>Neoptera</taxon>
        <taxon>Endopterygota</taxon>
        <taxon>Lepidoptera</taxon>
        <taxon>Glossata</taxon>
        <taxon>Ditrysia</taxon>
        <taxon>Pyraloidea</taxon>
        <taxon>Crambidae</taxon>
        <taxon>Crambinae</taxon>
        <taxon>Chilo</taxon>
    </lineage>
</organism>
<dbReference type="Gene3D" id="3.30.30.10">
    <property type="entry name" value="Knottin, scorpion toxin-like"/>
    <property type="match status" value="6"/>
</dbReference>
<sequence>MSVYLSVLIKLQKLLTMLSKVVIALVCLSVVNAAAFTINAYEDDYENKEVADTAAPKSCNLNWCNQTCRRMGYRSGVCVNGRCKCDLLYSENPLLAPSETDSAKSSLIEDLSLDTSVRNCVNSQCNTICRFLGFARGVCISANVCECYRQFAFDGINDVEPASLDDVNMAKSNPVEDISLDTSPRSCVNSQCNAFCRRRGYARGVCAGPNVCRCYRRFAFDGINDVEPASLDDVTLVKSNPVEDISLDTSLRSCVNSQCHAFCRRRGFARGVCIGPNVCRCYRRFAFDSINDVEPAFLDDVTLAKINPVEDISLEKSLRSCVNSQCNALCRRLGFARGVCISANVCRCSGRLTSDATFDEITLDINNPSEDVSLETSLRSCVNSQCNAVCRRLGFARGVCVSANVCRCSGRLAFDATLNEVEPDAIEVNEINADSEPTADHESNDIPQNNE</sequence>
<keyword evidence="3" id="KW-1015">Disulfide bond</keyword>
<keyword evidence="2" id="KW-0964">Secreted</keyword>
<feature type="domain" description="Knottins-like" evidence="5">
    <location>
        <begin position="50"/>
        <end position="88"/>
    </location>
</feature>
<feature type="domain" description="Knottins-like" evidence="5">
    <location>
        <begin position="108"/>
        <end position="151"/>
    </location>
</feature>
<dbReference type="Proteomes" id="UP001153292">
    <property type="component" value="Chromosome 1"/>
</dbReference>
<evidence type="ECO:0000259" key="5">
    <source>
        <dbReference type="SMART" id="SM00505"/>
    </source>
</evidence>
<feature type="domain" description="Knottins-like" evidence="5">
    <location>
        <begin position="242"/>
        <end position="284"/>
    </location>
</feature>
<evidence type="ECO:0000313" key="6">
    <source>
        <dbReference type="EMBL" id="CAH0664055.1"/>
    </source>
</evidence>
<dbReference type="InterPro" id="IPR003614">
    <property type="entry name" value="Knottins"/>
</dbReference>
<comment type="subcellular location">
    <subcellularLocation>
        <location evidence="1">Secreted</location>
    </subcellularLocation>
</comment>
<dbReference type="SUPFAM" id="SSF57095">
    <property type="entry name" value="Scorpion toxin-like"/>
    <property type="match status" value="1"/>
</dbReference>
<proteinExistence type="predicted"/>